<sequence>MHAIYGDGGSDAEVKVALAIPPARAMSNDLFDALQKREPLFSEAVKEGRLLAEAWWAAAGQRGIFLGKDFNATTYIFNKKNRFHNWKDKQEVQHSADKDAPPVFTLKIDNS</sequence>
<dbReference type="EMBL" id="FBVY01000002">
    <property type="protein sequence ID" value="CUW85675.1"/>
    <property type="molecule type" value="Genomic_DNA"/>
</dbReference>
<organism evidence="1 2">
    <name type="scientific">Agrobacterium genomosp. 2 str. CFBP 5494</name>
    <dbReference type="NCBI Taxonomy" id="1183436"/>
    <lineage>
        <taxon>Bacteria</taxon>
        <taxon>Pseudomonadati</taxon>
        <taxon>Pseudomonadota</taxon>
        <taxon>Alphaproteobacteria</taxon>
        <taxon>Hyphomicrobiales</taxon>
        <taxon>Rhizobiaceae</taxon>
        <taxon>Rhizobium/Agrobacterium group</taxon>
        <taxon>Agrobacterium</taxon>
        <taxon>Agrobacterium tumefaciens complex</taxon>
    </lineage>
</organism>
<dbReference type="AlphaFoldDB" id="A0A9W5AY01"/>
<proteinExistence type="predicted"/>
<accession>A0A9W5AY01</accession>
<keyword evidence="2" id="KW-1185">Reference proteome</keyword>
<evidence type="ECO:0000313" key="1">
    <source>
        <dbReference type="EMBL" id="CUW85675.1"/>
    </source>
</evidence>
<comment type="caution">
    <text evidence="1">The sequence shown here is derived from an EMBL/GenBank/DDBJ whole genome shotgun (WGS) entry which is preliminary data.</text>
</comment>
<reference evidence="1 2" key="1">
    <citation type="submission" date="2016-01" db="EMBL/GenBank/DDBJ databases">
        <authorList>
            <person name="Regsiter A."/>
            <person name="william w."/>
        </authorList>
    </citation>
    <scope>NUCLEOTIDE SEQUENCE [LARGE SCALE GENOMIC DNA]</scope>
    <source>
        <strain evidence="1 2">CFBP 5494</strain>
    </source>
</reference>
<evidence type="ECO:0000313" key="2">
    <source>
        <dbReference type="Proteomes" id="UP000191933"/>
    </source>
</evidence>
<name>A0A9W5AY01_9HYPH</name>
<protein>
    <submittedName>
        <fullName evidence="1">Uncharacterized protein</fullName>
    </submittedName>
</protein>
<gene>
    <name evidence="1" type="ORF">AGR2A_Cc100224</name>
</gene>
<dbReference type="Proteomes" id="UP000191933">
    <property type="component" value="Unassembled WGS sequence"/>
</dbReference>